<dbReference type="SUPFAM" id="SSF52777">
    <property type="entry name" value="CoA-dependent acyltransferases"/>
    <property type="match status" value="1"/>
</dbReference>
<feature type="domain" description="2-oxoacid dehydrogenase acyltransferase catalytic" evidence="4">
    <location>
        <begin position="8"/>
        <end position="156"/>
    </location>
</feature>
<dbReference type="Proteomes" id="UP000001058">
    <property type="component" value="Unassembled WGS sequence"/>
</dbReference>
<evidence type="ECO:0000256" key="2">
    <source>
        <dbReference type="ARBA" id="ARBA00022679"/>
    </source>
</evidence>
<reference evidence="5 6" key="1">
    <citation type="journal article" date="2010" name="Science">
        <title>Genomic analysis of organismal complexity in the multicellular green alga Volvox carteri.</title>
        <authorList>
            <person name="Prochnik S.E."/>
            <person name="Umen J."/>
            <person name="Nedelcu A.M."/>
            <person name="Hallmann A."/>
            <person name="Miller S.M."/>
            <person name="Nishii I."/>
            <person name="Ferris P."/>
            <person name="Kuo A."/>
            <person name="Mitros T."/>
            <person name="Fritz-Laylin L.K."/>
            <person name="Hellsten U."/>
            <person name="Chapman J."/>
            <person name="Simakov O."/>
            <person name="Rensing S.A."/>
            <person name="Terry A."/>
            <person name="Pangilinan J."/>
            <person name="Kapitonov V."/>
            <person name="Jurka J."/>
            <person name="Salamov A."/>
            <person name="Shapiro H."/>
            <person name="Schmutz J."/>
            <person name="Grimwood J."/>
            <person name="Lindquist E."/>
            <person name="Lucas S."/>
            <person name="Grigoriev I.V."/>
            <person name="Schmitt R."/>
            <person name="Kirk D."/>
            <person name="Rokhsar D.S."/>
        </authorList>
    </citation>
    <scope>NUCLEOTIDE SEQUENCE [LARGE SCALE GENOMIC DNA]</scope>
    <source>
        <strain evidence="6">f. Nagariensis / Eve</strain>
    </source>
</reference>
<protein>
    <recommendedName>
        <fullName evidence="4">2-oxoacid dehydrogenase acyltransferase catalytic domain-containing protein</fullName>
    </recommendedName>
</protein>
<dbReference type="PANTHER" id="PTHR43178:SF14">
    <property type="entry name" value="LIPOAMIDE ACYLTRANSFERASE COMPONENT OF BRANCHED-CHAIN ALPHA-KETO ACID DEHYDROGENASE COMPLEX, MITOCHONDRIAL"/>
    <property type="match status" value="1"/>
</dbReference>
<evidence type="ECO:0000259" key="4">
    <source>
        <dbReference type="Pfam" id="PF00198"/>
    </source>
</evidence>
<dbReference type="InterPro" id="IPR001078">
    <property type="entry name" value="2-oxoacid_DH_actylTfrase"/>
</dbReference>
<dbReference type="Pfam" id="PF00198">
    <property type="entry name" value="2-oxoacid_dh"/>
    <property type="match status" value="1"/>
</dbReference>
<dbReference type="EMBL" id="GL378347">
    <property type="protein sequence ID" value="EFJ47089.1"/>
    <property type="molecule type" value="Genomic_DNA"/>
</dbReference>
<accession>D8TZY6</accession>
<proteinExistence type="predicted"/>
<keyword evidence="3" id="KW-0012">Acyltransferase</keyword>
<sequence>MPATGGTELLVHPYHNIGVAMATPSGLVVPNIKHVERKSVAQLASELQLLQQLAAAGRLPAEALAGGTITISNIGTIGGKYGTPLVTPPTVAIVALGRLQLLPRYPPGTTMSTAATAASPFTYHWGADHRAIDGAALAAFSNSWKALLEHPERLLLHLT</sequence>
<comment type="cofactor">
    <cofactor evidence="1">
        <name>(R)-lipoate</name>
        <dbReference type="ChEBI" id="CHEBI:83088"/>
    </cofactor>
</comment>
<evidence type="ECO:0000313" key="5">
    <source>
        <dbReference type="EMBL" id="EFJ47089.1"/>
    </source>
</evidence>
<dbReference type="OrthoDB" id="547633at2759"/>
<dbReference type="eggNOG" id="KOG0558">
    <property type="taxonomic scope" value="Eukaryota"/>
</dbReference>
<name>D8TZY6_VOLCA</name>
<dbReference type="GO" id="GO:0031405">
    <property type="term" value="F:lipoic acid binding"/>
    <property type="evidence" value="ECO:0007669"/>
    <property type="project" value="TreeGrafter"/>
</dbReference>
<dbReference type="GeneID" id="9615993"/>
<dbReference type="AlphaFoldDB" id="D8TZY6"/>
<dbReference type="KEGG" id="vcn:VOLCADRAFT_61926"/>
<dbReference type="GO" id="GO:0016407">
    <property type="term" value="F:acetyltransferase activity"/>
    <property type="evidence" value="ECO:0007669"/>
    <property type="project" value="TreeGrafter"/>
</dbReference>
<dbReference type="InterPro" id="IPR023213">
    <property type="entry name" value="CAT-like_dom_sf"/>
</dbReference>
<evidence type="ECO:0000313" key="6">
    <source>
        <dbReference type="Proteomes" id="UP000001058"/>
    </source>
</evidence>
<organism evidence="6">
    <name type="scientific">Volvox carteri f. nagariensis</name>
    <dbReference type="NCBI Taxonomy" id="3068"/>
    <lineage>
        <taxon>Eukaryota</taxon>
        <taxon>Viridiplantae</taxon>
        <taxon>Chlorophyta</taxon>
        <taxon>core chlorophytes</taxon>
        <taxon>Chlorophyceae</taxon>
        <taxon>CS clade</taxon>
        <taxon>Chlamydomonadales</taxon>
        <taxon>Volvocaceae</taxon>
        <taxon>Volvox</taxon>
    </lineage>
</organism>
<keyword evidence="6" id="KW-1185">Reference proteome</keyword>
<gene>
    <name evidence="5" type="ORF">VOLCADRAFT_61926</name>
</gene>
<evidence type="ECO:0000256" key="1">
    <source>
        <dbReference type="ARBA" id="ARBA00001938"/>
    </source>
</evidence>
<evidence type="ECO:0000256" key="3">
    <source>
        <dbReference type="ARBA" id="ARBA00023315"/>
    </source>
</evidence>
<dbReference type="Gene3D" id="3.30.559.10">
    <property type="entry name" value="Chloramphenicol acetyltransferase-like domain"/>
    <property type="match status" value="1"/>
</dbReference>
<dbReference type="InParanoid" id="D8TZY6"/>
<dbReference type="RefSeq" id="XP_002951984.1">
    <property type="nucleotide sequence ID" value="XM_002951938.1"/>
</dbReference>
<keyword evidence="2" id="KW-0808">Transferase</keyword>
<dbReference type="STRING" id="3068.D8TZY6"/>
<dbReference type="GO" id="GO:0005739">
    <property type="term" value="C:mitochondrion"/>
    <property type="evidence" value="ECO:0007669"/>
    <property type="project" value="TreeGrafter"/>
</dbReference>
<dbReference type="InterPro" id="IPR050743">
    <property type="entry name" value="2-oxoacid_DH_E2_comp"/>
</dbReference>
<dbReference type="PANTHER" id="PTHR43178">
    <property type="entry name" value="DIHYDROLIPOAMIDE ACETYLTRANSFERASE COMPONENT OF PYRUVATE DEHYDROGENASE COMPLEX"/>
    <property type="match status" value="1"/>
</dbReference>